<dbReference type="Proteomes" id="UP001546774">
    <property type="component" value="Unassembled WGS sequence"/>
</dbReference>
<dbReference type="PIRSF" id="PIRSF033563">
    <property type="entry name" value="UCP033563"/>
    <property type="match status" value="1"/>
</dbReference>
<comment type="caution">
    <text evidence="1">The sequence shown here is derived from an EMBL/GenBank/DDBJ whole genome shotgun (WGS) entry which is preliminary data.</text>
</comment>
<dbReference type="PANTHER" id="PTHR36454">
    <property type="entry name" value="LMO2823 PROTEIN"/>
    <property type="match status" value="1"/>
</dbReference>
<dbReference type="Pfam" id="PF06245">
    <property type="entry name" value="DUF1015"/>
    <property type="match status" value="1"/>
</dbReference>
<sequence length="410" mass="46184">MAVIRPFECVRPQAEKAERVAALPYDVYNREEACREVAREPLSFLKIDRAETQFDSSVDTYAPEVYAKAKELLENAIADGTFIKDSEQAYYIYELTMDGRVQTGLVACASIDDYESNVIKKHENTRADKELDRITHVDTCNAQTGPIFLAYRANAVINGEIDKAKKNSSLYNFVSPDGVRHQVWKISEPQSVKAIRGAFEGISSIYIADGHHRAASAVKVGLKRRAENPQYTGKEEFNYFLSVLFPDEQLKILDYNRVLKDLNGYTEQDFLEKVKEKFTVKESAVQVHPDKQGTFGMYLGKKWYRLTAKPEILSDDPVDGLDVSVLQNALLSPVLGIKDPKTDARIDFVGGIRGIGELERRCETDCVLAFSMYPTSIAQLFAVADAGRLMPPKSTWFEPKLRSGLFIHQI</sequence>
<keyword evidence="2" id="KW-1185">Reference proteome</keyword>
<protein>
    <submittedName>
        <fullName evidence="1">DUF1015 domain-containing protein</fullName>
    </submittedName>
</protein>
<accession>A0ABV1H2N6</accession>
<organism evidence="1 2">
    <name type="scientific">Lachnospira intestinalis</name>
    <dbReference type="NCBI Taxonomy" id="3133158"/>
    <lineage>
        <taxon>Bacteria</taxon>
        <taxon>Bacillati</taxon>
        <taxon>Bacillota</taxon>
        <taxon>Clostridia</taxon>
        <taxon>Lachnospirales</taxon>
        <taxon>Lachnospiraceae</taxon>
        <taxon>Lachnospira</taxon>
    </lineage>
</organism>
<evidence type="ECO:0000313" key="1">
    <source>
        <dbReference type="EMBL" id="MEQ2553941.1"/>
    </source>
</evidence>
<evidence type="ECO:0000313" key="2">
    <source>
        <dbReference type="Proteomes" id="UP001546774"/>
    </source>
</evidence>
<dbReference type="EMBL" id="JBBMFS010000002">
    <property type="protein sequence ID" value="MEQ2553941.1"/>
    <property type="molecule type" value="Genomic_DNA"/>
</dbReference>
<dbReference type="PANTHER" id="PTHR36454:SF1">
    <property type="entry name" value="DUF1015 DOMAIN-CONTAINING PROTEIN"/>
    <property type="match status" value="1"/>
</dbReference>
<proteinExistence type="predicted"/>
<reference evidence="1" key="1">
    <citation type="submission" date="2024-03" db="EMBL/GenBank/DDBJ databases">
        <title>Human intestinal bacterial collection.</title>
        <authorList>
            <person name="Pauvert C."/>
            <person name="Hitch T.C.A."/>
            <person name="Clavel T."/>
        </authorList>
    </citation>
    <scope>NUCLEOTIDE SEQUENCE [LARGE SCALE GENOMIC DNA]</scope>
    <source>
        <strain evidence="1">CLA-AA-H89B</strain>
    </source>
</reference>
<dbReference type="InterPro" id="IPR008323">
    <property type="entry name" value="UCP033563"/>
</dbReference>
<gene>
    <name evidence="1" type="ORF">WMO37_02795</name>
</gene>
<name>A0ABV1H2N6_9FIRM</name>